<dbReference type="SUPFAM" id="SSF53448">
    <property type="entry name" value="Nucleotide-diphospho-sugar transferases"/>
    <property type="match status" value="1"/>
</dbReference>
<dbReference type="InterPro" id="IPR001173">
    <property type="entry name" value="Glyco_trans_2-like"/>
</dbReference>
<keyword evidence="2" id="KW-0808">Transferase</keyword>
<evidence type="ECO:0000259" key="1">
    <source>
        <dbReference type="Pfam" id="PF00535"/>
    </source>
</evidence>
<dbReference type="Gene3D" id="3.90.550.10">
    <property type="entry name" value="Spore Coat Polysaccharide Biosynthesis Protein SpsA, Chain A"/>
    <property type="match status" value="1"/>
</dbReference>
<dbReference type="PANTHER" id="PTHR43685">
    <property type="entry name" value="GLYCOSYLTRANSFERASE"/>
    <property type="match status" value="1"/>
</dbReference>
<dbReference type="RefSeq" id="WP_377499256.1">
    <property type="nucleotide sequence ID" value="NZ_JBHMDO010000039.1"/>
</dbReference>
<dbReference type="EC" id="2.4.-.-" evidence="2"/>
<proteinExistence type="predicted"/>
<evidence type="ECO:0000313" key="2">
    <source>
        <dbReference type="EMBL" id="MFB9329212.1"/>
    </source>
</evidence>
<accession>A0ABV5KYR4</accession>
<keyword evidence="3" id="KW-1185">Reference proteome</keyword>
<protein>
    <submittedName>
        <fullName evidence="2">Glycosyltransferase</fullName>
        <ecNumber evidence="2">2.4.-.-</ecNumber>
    </submittedName>
</protein>
<dbReference type="EMBL" id="JBHMDO010000039">
    <property type="protein sequence ID" value="MFB9329212.1"/>
    <property type="molecule type" value="Genomic_DNA"/>
</dbReference>
<dbReference type="Pfam" id="PF00535">
    <property type="entry name" value="Glycos_transf_2"/>
    <property type="match status" value="1"/>
</dbReference>
<gene>
    <name evidence="2" type="ORF">ACFFSY_25025</name>
</gene>
<dbReference type="Proteomes" id="UP001589747">
    <property type="component" value="Unassembled WGS sequence"/>
</dbReference>
<feature type="domain" description="Glycosyltransferase 2-like" evidence="1">
    <location>
        <begin position="18"/>
        <end position="136"/>
    </location>
</feature>
<dbReference type="InterPro" id="IPR050834">
    <property type="entry name" value="Glycosyltransf_2"/>
</dbReference>
<dbReference type="GO" id="GO:0016757">
    <property type="term" value="F:glycosyltransferase activity"/>
    <property type="evidence" value="ECO:0007669"/>
    <property type="project" value="UniProtKB-KW"/>
</dbReference>
<organism evidence="2 3">
    <name type="scientific">Paenibacillus aurantiacus</name>
    <dbReference type="NCBI Taxonomy" id="1936118"/>
    <lineage>
        <taxon>Bacteria</taxon>
        <taxon>Bacillati</taxon>
        <taxon>Bacillota</taxon>
        <taxon>Bacilli</taxon>
        <taxon>Bacillales</taxon>
        <taxon>Paenibacillaceae</taxon>
        <taxon>Paenibacillus</taxon>
    </lineage>
</organism>
<dbReference type="CDD" id="cd00761">
    <property type="entry name" value="Glyco_tranf_GTA_type"/>
    <property type="match status" value="1"/>
</dbReference>
<evidence type="ECO:0000313" key="3">
    <source>
        <dbReference type="Proteomes" id="UP001589747"/>
    </source>
</evidence>
<keyword evidence="2" id="KW-0328">Glycosyltransferase</keyword>
<dbReference type="PANTHER" id="PTHR43685:SF2">
    <property type="entry name" value="GLYCOSYLTRANSFERASE 2-LIKE DOMAIN-CONTAINING PROTEIN"/>
    <property type="match status" value="1"/>
</dbReference>
<comment type="caution">
    <text evidence="2">The sequence shown here is derived from an EMBL/GenBank/DDBJ whole genome shotgun (WGS) entry which is preliminary data.</text>
</comment>
<name>A0ABV5KYR4_9BACL</name>
<dbReference type="InterPro" id="IPR029044">
    <property type="entry name" value="Nucleotide-diphossugar_trans"/>
</dbReference>
<reference evidence="2 3" key="1">
    <citation type="submission" date="2024-09" db="EMBL/GenBank/DDBJ databases">
        <authorList>
            <person name="Sun Q."/>
            <person name="Mori K."/>
        </authorList>
    </citation>
    <scope>NUCLEOTIDE SEQUENCE [LARGE SCALE GENOMIC DNA]</scope>
    <source>
        <strain evidence="2 3">TISTR 2452</strain>
    </source>
</reference>
<sequence length="240" mass="28297">MSTSRSRSIGRAPAVSILACTKRPEFLHNLIDNYARQRYPYKELIILINHDERPYDDYYRVAHGDPNIRIAALPKETSLGACLNYAARLARYELIAKFDDDDYYAPNYLSESVDTMMRNDADIVGKRAHYMYLSGRGLLLLRYRRIENRPTRQVQGATLLFNRRVLRRVRFQDVNRGECVRFCNDAREHGYSIFAGSRFNFAAIRQADRMSHTWRVRDRDLLAQKVRTLKMTDFRRFVSR</sequence>